<reference evidence="1 2" key="1">
    <citation type="submission" date="2014-06" db="EMBL/GenBank/DDBJ databases">
        <title>Whole Genome Sequences of Three Symbiotic Endozoicomonas Bacteria.</title>
        <authorList>
            <person name="Neave M.J."/>
            <person name="Apprill A."/>
            <person name="Voolstra C.R."/>
        </authorList>
    </citation>
    <scope>NUCLEOTIDE SEQUENCE [LARGE SCALE GENOMIC DNA]</scope>
    <source>
        <strain evidence="1 2">DSM 25634</strain>
    </source>
</reference>
<dbReference type="AlphaFoldDB" id="A0A081NFZ1"/>
<dbReference type="RefSeq" id="WP_152558752.1">
    <property type="nucleotide sequence ID" value="NZ_JOKH01000003.1"/>
</dbReference>
<sequence>MDATTARLTFPGYQDPVTPFQPAPLYECGCASKSIDRTPSAVTQKPITGRNVCLYDRETQKALVNGYNLPLAELIVPSTHTPKLPEDPDVILEKIVDERMVETEASIKDKPLSSYFYANRNRIRKLYTSLLDYKQYLKAFTVIGQQLFNECPEFSLSEKGERVVRKIPFERLRSSIGRQAVKGGNEGFDELLYECAEQTDYEYLTSNRSGSSESSGASSVLRKIVSAQLNRAAHGDNLLGTQSDSCVKAKLRHFLLWGTGGYARNVEFVGFMPYLTGDYLASRLPYYEDPTNLDFLLTHGVHSHVLSEYVAAHAGILDADLLSFLIVGDEWDSTLDRYSIEDPFCHKLSDDLLLANWPVPVSPTYLNRFLLLGQFSEVINDVLSEGCEERIRKLAEILGCKGDHEAQVACLKNSKDALRCLEITIFEQQQKHLSRQAKQYGIDVDQAHQVTATEPDRTYSSLSGGCYDQKSVRLDRVEKALAKGYQVIGVKIDNDNVRGPCNLFSIKPDAPPETLADFKAFAIVRGSAIEFPDYIY</sequence>
<keyword evidence="2" id="KW-1185">Reference proteome</keyword>
<evidence type="ECO:0000313" key="1">
    <source>
        <dbReference type="EMBL" id="KEQ17364.1"/>
    </source>
</evidence>
<organism evidence="1 2">
    <name type="scientific">Endozoicomonas numazuensis</name>
    <dbReference type="NCBI Taxonomy" id="1137799"/>
    <lineage>
        <taxon>Bacteria</taxon>
        <taxon>Pseudomonadati</taxon>
        <taxon>Pseudomonadota</taxon>
        <taxon>Gammaproteobacteria</taxon>
        <taxon>Oceanospirillales</taxon>
        <taxon>Endozoicomonadaceae</taxon>
        <taxon>Endozoicomonas</taxon>
    </lineage>
</organism>
<protein>
    <submittedName>
        <fullName evidence="1">Uncharacterized protein</fullName>
    </submittedName>
</protein>
<proteinExistence type="predicted"/>
<gene>
    <name evidence="1" type="ORF">GZ78_16330</name>
</gene>
<dbReference type="EMBL" id="JOKH01000003">
    <property type="protein sequence ID" value="KEQ17364.1"/>
    <property type="molecule type" value="Genomic_DNA"/>
</dbReference>
<accession>A0A081NFZ1</accession>
<comment type="caution">
    <text evidence="1">The sequence shown here is derived from an EMBL/GenBank/DDBJ whole genome shotgun (WGS) entry which is preliminary data.</text>
</comment>
<dbReference type="OrthoDB" id="9818714at2"/>
<name>A0A081NFZ1_9GAMM</name>
<evidence type="ECO:0000313" key="2">
    <source>
        <dbReference type="Proteomes" id="UP000028073"/>
    </source>
</evidence>
<dbReference type="Proteomes" id="UP000028073">
    <property type="component" value="Unassembled WGS sequence"/>
</dbReference>